<evidence type="ECO:0000313" key="16">
    <source>
        <dbReference type="Proteomes" id="UP000011919"/>
    </source>
</evidence>
<feature type="binding site" evidence="10 14">
    <location>
        <begin position="141"/>
        <end position="144"/>
    </location>
    <ligand>
        <name>substrate</name>
    </ligand>
</feature>
<evidence type="ECO:0000256" key="12">
    <source>
        <dbReference type="PIRSR" id="PIRSR001461-1"/>
    </source>
</evidence>
<dbReference type="PANTHER" id="PTHR11749">
    <property type="entry name" value="RIBULOSE-5-PHOSPHATE-3-EPIMERASE"/>
    <property type="match status" value="1"/>
</dbReference>
<dbReference type="AlphaFoldDB" id="M7NK09"/>
<keyword evidence="8 10" id="KW-0479">Metal-binding</keyword>
<comment type="cofactor">
    <cofactor evidence="10 13">
        <name>a divalent metal cation</name>
        <dbReference type="ChEBI" id="CHEBI:60240"/>
    </cofactor>
    <text evidence="10 13">Binds 1 divalent metal cation per subunit.</text>
</comment>
<feature type="active site" description="Proton acceptor" evidence="10 12">
    <location>
        <position position="34"/>
    </location>
</feature>
<dbReference type="GO" id="GO:0046872">
    <property type="term" value="F:metal ion binding"/>
    <property type="evidence" value="ECO:0007669"/>
    <property type="project" value="UniProtKB-UniRule"/>
</dbReference>
<evidence type="ECO:0000256" key="7">
    <source>
        <dbReference type="ARBA" id="ARBA00013188"/>
    </source>
</evidence>
<dbReference type="GO" id="GO:0004750">
    <property type="term" value="F:D-ribulose-phosphate 3-epimerase activity"/>
    <property type="evidence" value="ECO:0007669"/>
    <property type="project" value="UniProtKB-UniRule"/>
</dbReference>
<feature type="binding site" evidence="14">
    <location>
        <position position="176"/>
    </location>
    <ligand>
        <name>substrate</name>
    </ligand>
</feature>
<evidence type="ECO:0000256" key="6">
    <source>
        <dbReference type="ARBA" id="ARBA00009541"/>
    </source>
</evidence>
<dbReference type="STRING" id="1235279.C772_00578"/>
<dbReference type="EC" id="5.1.3.1" evidence="7 10"/>
<dbReference type="Proteomes" id="UP000011919">
    <property type="component" value="Unassembled WGS sequence"/>
</dbReference>
<keyword evidence="16" id="KW-1185">Reference proteome</keyword>
<dbReference type="NCBIfam" id="NF004076">
    <property type="entry name" value="PRK05581.1-4"/>
    <property type="match status" value="1"/>
</dbReference>
<comment type="pathway">
    <text evidence="10">Carbohydrate degradation.</text>
</comment>
<evidence type="ECO:0000313" key="15">
    <source>
        <dbReference type="EMBL" id="EMR07562.1"/>
    </source>
</evidence>
<comment type="similarity">
    <text evidence="6 10 11">Belongs to the ribulose-phosphate 3-epimerase family.</text>
</comment>
<evidence type="ECO:0000256" key="9">
    <source>
        <dbReference type="ARBA" id="ARBA00023235"/>
    </source>
</evidence>
<evidence type="ECO:0000256" key="8">
    <source>
        <dbReference type="ARBA" id="ARBA00022723"/>
    </source>
</evidence>
<dbReference type="InterPro" id="IPR026019">
    <property type="entry name" value="Ribul_P_3_epim"/>
</dbReference>
<keyword evidence="13" id="KW-0862">Zinc</keyword>
<evidence type="ECO:0000256" key="11">
    <source>
        <dbReference type="PIRNR" id="PIRNR001461"/>
    </source>
</evidence>
<dbReference type="RefSeq" id="WP_008297264.1">
    <property type="nucleotide sequence ID" value="NZ_AOFT01000002.1"/>
</dbReference>
<evidence type="ECO:0000256" key="10">
    <source>
        <dbReference type="HAMAP-Rule" id="MF_02227"/>
    </source>
</evidence>
<organism evidence="15 16">
    <name type="scientific">Bhargavaea cecembensis DSE10</name>
    <dbReference type="NCBI Taxonomy" id="1235279"/>
    <lineage>
        <taxon>Bacteria</taxon>
        <taxon>Bacillati</taxon>
        <taxon>Bacillota</taxon>
        <taxon>Bacilli</taxon>
        <taxon>Bacillales</taxon>
        <taxon>Caryophanaceae</taxon>
        <taxon>Bhargavaea</taxon>
    </lineage>
</organism>
<dbReference type="PATRIC" id="fig|1235279.3.peg.593"/>
<feature type="active site" description="Proton donor" evidence="10 12">
    <location>
        <position position="174"/>
    </location>
</feature>
<dbReference type="InterPro" id="IPR011060">
    <property type="entry name" value="RibuloseP-bd_barrel"/>
</dbReference>
<dbReference type="EMBL" id="AOFT01000002">
    <property type="protein sequence ID" value="EMR07562.1"/>
    <property type="molecule type" value="Genomic_DNA"/>
</dbReference>
<dbReference type="PIRSF" id="PIRSF001461">
    <property type="entry name" value="RPE"/>
    <property type="match status" value="1"/>
</dbReference>
<name>M7NK09_9BACL</name>
<feature type="binding site" evidence="10">
    <location>
        <begin position="174"/>
        <end position="176"/>
    </location>
    <ligand>
        <name>substrate</name>
    </ligand>
</feature>
<feature type="binding site" evidence="10 13">
    <location>
        <position position="34"/>
    </location>
    <ligand>
        <name>a divalent metal cation</name>
        <dbReference type="ChEBI" id="CHEBI:60240"/>
    </ligand>
</feature>
<evidence type="ECO:0000256" key="2">
    <source>
        <dbReference type="ARBA" id="ARBA00001936"/>
    </source>
</evidence>
<dbReference type="GO" id="GO:0005737">
    <property type="term" value="C:cytoplasm"/>
    <property type="evidence" value="ECO:0007669"/>
    <property type="project" value="UniProtKB-ARBA"/>
</dbReference>
<feature type="binding site" evidence="10 14">
    <location>
        <begin position="196"/>
        <end position="197"/>
    </location>
    <ligand>
        <name>substrate</name>
    </ligand>
</feature>
<dbReference type="GO" id="GO:0019323">
    <property type="term" value="P:pentose catabolic process"/>
    <property type="evidence" value="ECO:0007669"/>
    <property type="project" value="UniProtKB-UniRule"/>
</dbReference>
<comment type="function">
    <text evidence="10">Catalyzes the reversible epimerization of D-ribulose 5-phosphate to D-xylulose 5-phosphate.</text>
</comment>
<dbReference type="Gene3D" id="3.20.20.70">
    <property type="entry name" value="Aldolase class I"/>
    <property type="match status" value="1"/>
</dbReference>
<dbReference type="GO" id="GO:0006098">
    <property type="term" value="P:pentose-phosphate shunt"/>
    <property type="evidence" value="ECO:0007669"/>
    <property type="project" value="UniProtKB-UniRule"/>
</dbReference>
<comment type="cofactor">
    <cofactor evidence="2">
        <name>Mn(2+)</name>
        <dbReference type="ChEBI" id="CHEBI:29035"/>
    </cofactor>
</comment>
<evidence type="ECO:0000256" key="1">
    <source>
        <dbReference type="ARBA" id="ARBA00001782"/>
    </source>
</evidence>
<keyword evidence="10 11" id="KW-0119">Carbohydrate metabolism</keyword>
<evidence type="ECO:0000256" key="5">
    <source>
        <dbReference type="ARBA" id="ARBA00001954"/>
    </source>
</evidence>
<dbReference type="SUPFAM" id="SSF51366">
    <property type="entry name" value="Ribulose-phoshate binding barrel"/>
    <property type="match status" value="1"/>
</dbReference>
<dbReference type="FunFam" id="3.20.20.70:FF:000004">
    <property type="entry name" value="Ribulose-phosphate 3-epimerase"/>
    <property type="match status" value="1"/>
</dbReference>
<feature type="binding site" evidence="10 13">
    <location>
        <position position="174"/>
    </location>
    <ligand>
        <name>a divalent metal cation</name>
        <dbReference type="ChEBI" id="CHEBI:60240"/>
    </ligand>
</feature>
<dbReference type="InterPro" id="IPR013785">
    <property type="entry name" value="Aldolase_TIM"/>
</dbReference>
<dbReference type="PROSITE" id="PS01085">
    <property type="entry name" value="RIBUL_P_3_EPIMER_1"/>
    <property type="match status" value="1"/>
</dbReference>
<reference evidence="15 16" key="1">
    <citation type="journal article" date="2013" name="Genome Announc.">
        <title>Draft Genome Sequence of Bhargavaea cecembensis Strain DSE10T, Isolated from a Deep-Sea Sediment Sample Collected at a Depth of 5,904 m from the Chagos-Laccadive Ridge System in the Indian Ocean.</title>
        <authorList>
            <person name="Shivaji S."/>
            <person name="Ara S."/>
            <person name="Begum Z."/>
            <person name="Ruth M."/>
            <person name="Singh A."/>
            <person name="Kumar Pinnaka A."/>
        </authorList>
    </citation>
    <scope>NUCLEOTIDE SEQUENCE [LARGE SCALE GENOMIC DNA]</scope>
    <source>
        <strain evidence="15 16">DSE10</strain>
    </source>
</reference>
<accession>M7NK09</accession>
<keyword evidence="13" id="KW-0464">Manganese</keyword>
<feature type="binding site" evidence="10 13">
    <location>
        <position position="65"/>
    </location>
    <ligand>
        <name>a divalent metal cation</name>
        <dbReference type="ChEBI" id="CHEBI:60240"/>
    </ligand>
</feature>
<protein>
    <recommendedName>
        <fullName evidence="7 10">Ribulose-phosphate 3-epimerase</fullName>
        <ecNumber evidence="7 10">5.1.3.1</ecNumber>
    </recommendedName>
</protein>
<dbReference type="eggNOG" id="COG0036">
    <property type="taxonomic scope" value="Bacteria"/>
</dbReference>
<sequence>MIKIAPSILSADFAKLGEEVREVEQAGADYIHVDVMDGHFVPNITLGPNIVKAIRPVTDLPLDVHLMISDPDRYIADFAEAGADIITVHAEACTHLHRTVQLIRSHGVKAGVVLNPHTPHEVLEYVIDDLDMVLLMTVNPGFGGQSFIREVVPKIAKVCAMIRERGLSTEIEVDGGITADTIAECAKAGANVFVAGSAIYNKDDRAAAIAAIREAGVSALQ</sequence>
<dbReference type="OrthoDB" id="1645589at2"/>
<evidence type="ECO:0000256" key="3">
    <source>
        <dbReference type="ARBA" id="ARBA00001941"/>
    </source>
</evidence>
<dbReference type="Pfam" id="PF00834">
    <property type="entry name" value="Ribul_P_3_epim"/>
    <property type="match status" value="1"/>
</dbReference>
<dbReference type="CDD" id="cd00429">
    <property type="entry name" value="RPE"/>
    <property type="match status" value="1"/>
</dbReference>
<dbReference type="HAMAP" id="MF_02227">
    <property type="entry name" value="RPE"/>
    <property type="match status" value="1"/>
</dbReference>
<keyword evidence="13" id="KW-0170">Cobalt</keyword>
<feature type="binding site" evidence="10 13">
    <location>
        <position position="32"/>
    </location>
    <ligand>
        <name>a divalent metal cation</name>
        <dbReference type="ChEBI" id="CHEBI:60240"/>
    </ligand>
</feature>
<evidence type="ECO:0000256" key="4">
    <source>
        <dbReference type="ARBA" id="ARBA00001947"/>
    </source>
</evidence>
<dbReference type="InterPro" id="IPR000056">
    <property type="entry name" value="Ribul_P_3_epim-like"/>
</dbReference>
<evidence type="ECO:0000256" key="13">
    <source>
        <dbReference type="PIRSR" id="PIRSR001461-2"/>
    </source>
</evidence>
<comment type="cofactor">
    <cofactor evidence="4">
        <name>Zn(2+)</name>
        <dbReference type="ChEBI" id="CHEBI:29105"/>
    </cofactor>
</comment>
<feature type="binding site" evidence="10 14">
    <location>
        <position position="7"/>
    </location>
    <ligand>
        <name>substrate</name>
    </ligand>
</feature>
<dbReference type="NCBIfam" id="TIGR01163">
    <property type="entry name" value="rpe"/>
    <property type="match status" value="1"/>
</dbReference>
<comment type="catalytic activity">
    <reaction evidence="1 10 11">
        <text>D-ribulose 5-phosphate = D-xylulose 5-phosphate</text>
        <dbReference type="Rhea" id="RHEA:13677"/>
        <dbReference type="ChEBI" id="CHEBI:57737"/>
        <dbReference type="ChEBI" id="CHEBI:58121"/>
        <dbReference type="EC" id="5.1.3.1"/>
    </reaction>
</comment>
<feature type="binding site" evidence="10 14">
    <location>
        <position position="65"/>
    </location>
    <ligand>
        <name>substrate</name>
    </ligand>
</feature>
<comment type="caution">
    <text evidence="15">The sequence shown here is derived from an EMBL/GenBank/DDBJ whole genome shotgun (WGS) entry which is preliminary data.</text>
</comment>
<gene>
    <name evidence="10 15" type="primary">rpe</name>
    <name evidence="15" type="ORF">C772_00578</name>
</gene>
<comment type="cofactor">
    <cofactor evidence="5">
        <name>Fe(2+)</name>
        <dbReference type="ChEBI" id="CHEBI:29033"/>
    </cofactor>
</comment>
<comment type="cofactor">
    <cofactor evidence="3">
        <name>Co(2+)</name>
        <dbReference type="ChEBI" id="CHEBI:48828"/>
    </cofactor>
</comment>
<proteinExistence type="inferred from homology"/>
<evidence type="ECO:0000256" key="14">
    <source>
        <dbReference type="PIRSR" id="PIRSR001461-3"/>
    </source>
</evidence>
<keyword evidence="9 10" id="KW-0413">Isomerase</keyword>
<dbReference type="PROSITE" id="PS01086">
    <property type="entry name" value="RIBUL_P_3_EPIMER_2"/>
    <property type="match status" value="1"/>
</dbReference>